<name>A0A3P6S2W4_CYLGO</name>
<evidence type="ECO:0000313" key="1">
    <source>
        <dbReference type="EMBL" id="VDK68566.1"/>
    </source>
</evidence>
<dbReference type="EMBL" id="UYRV01020979">
    <property type="protein sequence ID" value="VDK68566.1"/>
    <property type="molecule type" value="Genomic_DNA"/>
</dbReference>
<organism evidence="1 2">
    <name type="scientific">Cylicostephanus goldi</name>
    <name type="common">Nematode worm</name>
    <dbReference type="NCBI Taxonomy" id="71465"/>
    <lineage>
        <taxon>Eukaryota</taxon>
        <taxon>Metazoa</taxon>
        <taxon>Ecdysozoa</taxon>
        <taxon>Nematoda</taxon>
        <taxon>Chromadorea</taxon>
        <taxon>Rhabditida</taxon>
        <taxon>Rhabditina</taxon>
        <taxon>Rhabditomorpha</taxon>
        <taxon>Strongyloidea</taxon>
        <taxon>Strongylidae</taxon>
        <taxon>Cylicostephanus</taxon>
    </lineage>
</organism>
<dbReference type="AlphaFoldDB" id="A0A3P6S2W4"/>
<reference evidence="1 2" key="1">
    <citation type="submission" date="2018-11" db="EMBL/GenBank/DDBJ databases">
        <authorList>
            <consortium name="Pathogen Informatics"/>
        </authorList>
    </citation>
    <scope>NUCLEOTIDE SEQUENCE [LARGE SCALE GENOMIC DNA]</scope>
</reference>
<feature type="non-terminal residue" evidence="1">
    <location>
        <position position="66"/>
    </location>
</feature>
<proteinExistence type="predicted"/>
<keyword evidence="2" id="KW-1185">Reference proteome</keyword>
<dbReference type="OrthoDB" id="547665at2759"/>
<evidence type="ECO:0000313" key="2">
    <source>
        <dbReference type="Proteomes" id="UP000271889"/>
    </source>
</evidence>
<gene>
    <name evidence="1" type="ORF">CGOC_LOCUS6424</name>
</gene>
<sequence>MARVYGQLGLNYDLDDGRPFIYCEKFDPKSCAPNDPQCPTLEKCYAEPENRAQRLGCMTVFKYVTE</sequence>
<protein>
    <submittedName>
        <fullName evidence="1">Uncharacterized protein</fullName>
    </submittedName>
</protein>
<accession>A0A3P6S2W4</accession>
<dbReference type="Proteomes" id="UP000271889">
    <property type="component" value="Unassembled WGS sequence"/>
</dbReference>